<accession>A0A168T3C2</accession>
<feature type="domain" description="VPS10" evidence="9">
    <location>
        <begin position="765"/>
        <end position="1377"/>
    </location>
</feature>
<keyword evidence="6" id="KW-0325">Glycoprotein</keyword>
<reference evidence="10" key="1">
    <citation type="submission" date="2016-04" db="EMBL/GenBank/DDBJ databases">
        <authorList>
            <person name="Evans L.H."/>
            <person name="Alamgir A."/>
            <person name="Owens N."/>
            <person name="Weber N.D."/>
            <person name="Virtaneva K."/>
            <person name="Barbian K."/>
            <person name="Babar A."/>
            <person name="Rosenke K."/>
        </authorList>
    </citation>
    <scope>NUCLEOTIDE SEQUENCE [LARGE SCALE GENOMIC DNA]</scope>
    <source>
        <strain evidence="10">CBS 101.48</strain>
    </source>
</reference>
<sequence length="2166" mass="243618">MELLWRGLPSSPQGTQTGIGFTTTRKVLGNLMLLSLASLALLSWCIPLAAGQAITTQNTGFDGLPEKMFYFKDSDVLLWLDGNSHSLYRSENQGQAWNKVSTVDGQAQFLYEHPYDSEKAYVLGSHRQHWKTEDRGKTWTAFETPVEPAALSQHLSFHAQRTNYVLFTGFQCNKKGWQGMDCRQETYYTTNNFNELRLLRTHTASCIWSVSSSHFDNAPVNEVMCVESSNKRGANQMDPSDLRLVQSEDFFHTEQVVDFGTGNKVTGVVAVNTVNKYLVAAVKPSSAQTDMDLYISLDGESWHEAVFPPGADIHEKAYTIVESTGSSLLVDMLGSNTGYGSLYRSNSNGTFFVKSLDYTNRNPMGIIDFERIQGVEGMMLANVVINPNDISSGAANKKIQTRISFDDGSTWAAIKKAVDTQNQAMTCPSSDNGCGLHLHSTTSLHNMGQVFSSNAAVGVLMGVGNYGDRLLEYDECDTYLSTDGGLNWKMVRQGAHKYEFGDMGSLLVMVDDEKETDHVWWSKDRGGSWEKHDLGMTVRARSLTTDPESTSRQFILVVGSAHHSSSSRVQSIHLDFTKLQARQCLFDPDHENNNDFERWFARDLTDGPDCLMGHEQMFYRRKADRDCYVGRDFQEPELEMKNCQCTDADYECDYNFIRDASGKCSRNSNDKLTPNQCKSTSDTYVASSGYRLIPGNTCTPGTSPLDTPVDRPCSDNDKTISAPQPHTSGGNDFAPRPQPSEKGIAKYQTIFDDEIEQFSYFANSPKVLMRLRNGELWSSNEHGMVWKQVLKEEGRVYQFIMHEFNSQRAYAVMDKGLFVTEDQGEHWSPIVTPGPPSRHSSQLLDFHHDEHDWLLLVADNPDSHQPDAYISHDNGRHWGAFRLHVDKCIFGRDSKFNIRKETIYCSVHKSQQTKQLELIRTVDWAETKETLFDDVVEFFVIEDFMAVAANNKGDLNVYVSINGDTFAEAQFPPGQYIDRDTFTVLQSTTHSILMNIFKSVTQGKAHGALYKSNDNGTFYHISLDNTNGNAKGYVDFEKMQGIDGVILANQVLNADELVGGARDVAKQVRTMISWDDGGQWQPLNPPHKFDCSGKDCTLNLHSRTDIHGPGPIFTAGGVPGLAMGVGNVGSSLLSYEQSDTFLTRDAGHNWIRIQEGEHLYEFGDHGSILVLINDEGPTNELLYSWDQGDTWHGYTFADDPIRVSTLTTDPLSSTLKFVIMGHTRSNQRSPVIIVVDFAGTDIKQCQLDANSADRSDFEKWIAKDDDGDDACLLGKKMAYYRRKSDRICRVGDKFNAPQVLEESCQCRDIDYECDFGFWRNEKGECEYSDRHPDRPSVCKPHDKFRGRSGYKKNAKSTCSGGVNLEKEKDWDCGEGGQVQSKKMEFTDRVVDYIYFTDTNRVIVRTADNKIWRSDDDGQQWIQIFVDHQVIAMYQNPHHEQTAYFMTKGRTHFVTQDRGSNFMQIITPLDPLNNIPGTILSFHRDEPEYVLFVGENKCDTFMSSECHSEAFYSHNSGKNWQPIGSYIRSCIWGRDGAIELADHDSIFCEEYHDKSGNQRTFFANRLEFVRSTNYFESKDYIFDDMVGVAVFGKYMVVAVAQHGGNTLQLHISLDGARFAIASFPEAFTVSPEAFTIMESVNNIWIHVSTNTHKGSEYGNIFTSNSNGTYFVLSLNDANRNEMGIVDFEKMQGIEGISLASQVSNTNQANMHDPKKLVTRMTADAGRSWRRLTPPSVDSKNEYFKCGGGKPEDCSLHLHSYSERRNTRDLFSSSSAVGLMVGVGNVGTSLSGYRDGDMFLTRDAGKTWTEVYKGAHIWEFADQGALLMLVDDEDETNQVKYTADQGLTWKTYEFARKGDRIKVDDIITQPDGTSQKYVVFGSERGGSKSVAYYIDFSAIHPTQCKLDINNADDDDFELWSPEDTRGGKCLFGRETKYHRRIQDRDCYIGEKLIQPKEIVRNCTCAAEDYECDFNFVRNENNECVLVPGFKPVVPECDGTMDFVYYPTGYRKIAASTCEGGKELDKQGDQIRCPGRSSGTHWTVYLFAPLFGAAVIFGCLRFRTTFRHQVGSIRLPDSATNATQSIISHPIVTKILSVIVIVPATLIGLASRIPVPHSLSDLNIFQHVRLPSFLQRRGGSRYSPLDQEDTDVLLDDYDALEEDSDADEL</sequence>
<evidence type="ECO:0000256" key="2">
    <source>
        <dbReference type="ARBA" id="ARBA00008251"/>
    </source>
</evidence>
<dbReference type="OMA" id="ATMSEFI"/>
<dbReference type="GO" id="GO:0005829">
    <property type="term" value="C:cytosol"/>
    <property type="evidence" value="ECO:0007669"/>
    <property type="project" value="GOC"/>
</dbReference>
<keyword evidence="8" id="KW-1133">Transmembrane helix</keyword>
<dbReference type="InterPro" id="IPR031778">
    <property type="entry name" value="Sortilin_N"/>
</dbReference>
<proteinExistence type="inferred from homology"/>
<dbReference type="InParanoid" id="A0A168T3C2"/>
<keyword evidence="11" id="KW-1185">Reference proteome</keyword>
<dbReference type="SUPFAM" id="SSF50939">
    <property type="entry name" value="Sialidases"/>
    <property type="match status" value="2"/>
</dbReference>
<keyword evidence="4" id="KW-0677">Repeat</keyword>
<evidence type="ECO:0000313" key="10">
    <source>
        <dbReference type="EMBL" id="SAM09399.1"/>
    </source>
</evidence>
<keyword evidence="5 8" id="KW-0472">Membrane</keyword>
<gene>
    <name evidence="10" type="primary">ABSGL_15075.1 scaffold 15162</name>
</gene>
<evidence type="ECO:0000313" key="11">
    <source>
        <dbReference type="Proteomes" id="UP000078561"/>
    </source>
</evidence>
<evidence type="ECO:0000256" key="5">
    <source>
        <dbReference type="ARBA" id="ARBA00023136"/>
    </source>
</evidence>
<comment type="subcellular location">
    <subcellularLocation>
        <location evidence="1">Membrane</location>
    </subcellularLocation>
</comment>
<dbReference type="InterPro" id="IPR015943">
    <property type="entry name" value="WD40/YVTN_repeat-like_dom_sf"/>
</dbReference>
<feature type="domain" description="VPS10" evidence="9">
    <location>
        <begin position="75"/>
        <end position="718"/>
    </location>
</feature>
<evidence type="ECO:0000256" key="7">
    <source>
        <dbReference type="SAM" id="MobiDB-lite"/>
    </source>
</evidence>
<dbReference type="InterPro" id="IPR036278">
    <property type="entry name" value="Sialidase_sf"/>
</dbReference>
<dbReference type="OrthoDB" id="443634at2759"/>
<feature type="transmembrane region" description="Helical" evidence="8">
    <location>
        <begin position="2039"/>
        <end position="2057"/>
    </location>
</feature>
<comment type="similarity">
    <text evidence="2">Belongs to the VPS10-related sortilin family.</text>
</comment>
<dbReference type="FunCoup" id="A0A168T3C2">
    <property type="interactions" value="172"/>
</dbReference>
<dbReference type="GO" id="GO:0006896">
    <property type="term" value="P:Golgi to vacuole transport"/>
    <property type="evidence" value="ECO:0007669"/>
    <property type="project" value="TreeGrafter"/>
</dbReference>
<feature type="region of interest" description="Disordered" evidence="7">
    <location>
        <begin position="713"/>
        <end position="740"/>
    </location>
</feature>
<dbReference type="Gene3D" id="3.30.60.270">
    <property type="match status" value="3"/>
</dbReference>
<dbReference type="GO" id="GO:0006623">
    <property type="term" value="P:protein targeting to vacuole"/>
    <property type="evidence" value="ECO:0007669"/>
    <property type="project" value="TreeGrafter"/>
</dbReference>
<dbReference type="Proteomes" id="UP000078561">
    <property type="component" value="Unassembled WGS sequence"/>
</dbReference>
<dbReference type="InterPro" id="IPR006581">
    <property type="entry name" value="VPS10"/>
</dbReference>
<dbReference type="FunFam" id="3.30.60.270:FF:000005">
    <property type="entry name" value="Sortilin"/>
    <property type="match status" value="1"/>
</dbReference>
<dbReference type="GO" id="GO:0006895">
    <property type="term" value="P:Golgi to endosome transport"/>
    <property type="evidence" value="ECO:0007669"/>
    <property type="project" value="TreeGrafter"/>
</dbReference>
<dbReference type="PANTHER" id="PTHR12106:SF27">
    <property type="entry name" value="SORTILIN-RELATED RECEPTOR"/>
    <property type="match status" value="1"/>
</dbReference>
<dbReference type="Gene3D" id="2.130.10.10">
    <property type="entry name" value="YVTN repeat-like/Quinoprotein amine dehydrogenase"/>
    <property type="match status" value="4"/>
</dbReference>
<dbReference type="EMBL" id="LT555008">
    <property type="protein sequence ID" value="SAM09399.1"/>
    <property type="molecule type" value="Genomic_DNA"/>
</dbReference>
<feature type="domain" description="VPS10" evidence="9">
    <location>
        <begin position="1399"/>
        <end position="2035"/>
    </location>
</feature>
<evidence type="ECO:0000256" key="1">
    <source>
        <dbReference type="ARBA" id="ARBA00004370"/>
    </source>
</evidence>
<feature type="compositionally biased region" description="Polar residues" evidence="7">
    <location>
        <begin position="719"/>
        <end position="730"/>
    </location>
</feature>
<dbReference type="SUPFAM" id="SSF110296">
    <property type="entry name" value="Oligoxyloglucan reducing end-specific cellobiohydrolase"/>
    <property type="match status" value="2"/>
</dbReference>
<evidence type="ECO:0000256" key="4">
    <source>
        <dbReference type="ARBA" id="ARBA00022737"/>
    </source>
</evidence>
<dbReference type="Gene3D" id="2.10.70.80">
    <property type="match status" value="3"/>
</dbReference>
<protein>
    <recommendedName>
        <fullName evidence="9">VPS10 domain-containing protein</fullName>
    </recommendedName>
</protein>
<keyword evidence="3" id="KW-0732">Signal</keyword>
<name>A0A168T3C2_ABSGL</name>
<evidence type="ECO:0000256" key="6">
    <source>
        <dbReference type="ARBA" id="ARBA00023180"/>
    </source>
</evidence>
<dbReference type="InterPro" id="IPR031777">
    <property type="entry name" value="Sortilin_C"/>
</dbReference>
<dbReference type="SMART" id="SM00602">
    <property type="entry name" value="VPS10"/>
    <property type="match status" value="3"/>
</dbReference>
<evidence type="ECO:0000256" key="8">
    <source>
        <dbReference type="SAM" id="Phobius"/>
    </source>
</evidence>
<dbReference type="GO" id="GO:0005794">
    <property type="term" value="C:Golgi apparatus"/>
    <property type="evidence" value="ECO:0007669"/>
    <property type="project" value="TreeGrafter"/>
</dbReference>
<keyword evidence="8" id="KW-0812">Transmembrane</keyword>
<evidence type="ECO:0000256" key="3">
    <source>
        <dbReference type="ARBA" id="ARBA00022729"/>
    </source>
</evidence>
<dbReference type="PANTHER" id="PTHR12106">
    <property type="entry name" value="SORTILIN RELATED"/>
    <property type="match status" value="1"/>
</dbReference>
<evidence type="ECO:0000259" key="9">
    <source>
        <dbReference type="SMART" id="SM00602"/>
    </source>
</evidence>
<dbReference type="STRING" id="4829.A0A168T3C2"/>
<dbReference type="Pfam" id="PF15901">
    <property type="entry name" value="Sortilin_C"/>
    <property type="match status" value="3"/>
</dbReference>
<organism evidence="10">
    <name type="scientific">Absidia glauca</name>
    <name type="common">Pin mould</name>
    <dbReference type="NCBI Taxonomy" id="4829"/>
    <lineage>
        <taxon>Eukaryota</taxon>
        <taxon>Fungi</taxon>
        <taxon>Fungi incertae sedis</taxon>
        <taxon>Mucoromycota</taxon>
        <taxon>Mucoromycotina</taxon>
        <taxon>Mucoromycetes</taxon>
        <taxon>Mucorales</taxon>
        <taxon>Cunninghamellaceae</taxon>
        <taxon>Absidia</taxon>
    </lineage>
</organism>
<dbReference type="GO" id="GO:0016020">
    <property type="term" value="C:membrane"/>
    <property type="evidence" value="ECO:0007669"/>
    <property type="project" value="UniProtKB-SubCell"/>
</dbReference>
<dbReference type="InterPro" id="IPR050310">
    <property type="entry name" value="VPS10-sortilin"/>
</dbReference>
<dbReference type="Pfam" id="PF15902">
    <property type="entry name" value="Sortilin-Vps10"/>
    <property type="match status" value="3"/>
</dbReference>